<keyword evidence="5 10" id="KW-0812">Transmembrane</keyword>
<dbReference type="RefSeq" id="WP_175106228.1">
    <property type="nucleotide sequence ID" value="NZ_CADIKM010000019.1"/>
</dbReference>
<dbReference type="Proteomes" id="UP000494115">
    <property type="component" value="Unassembled WGS sequence"/>
</dbReference>
<feature type="transmembrane region" description="Helical" evidence="10">
    <location>
        <begin position="65"/>
        <end position="83"/>
    </location>
</feature>
<dbReference type="InterPro" id="IPR027417">
    <property type="entry name" value="P-loop_NTPase"/>
</dbReference>
<dbReference type="InterPro" id="IPR003593">
    <property type="entry name" value="AAA+_ATPase"/>
</dbReference>
<keyword evidence="2" id="KW-0813">Transport</keyword>
<dbReference type="Pfam" id="PF02653">
    <property type="entry name" value="BPD_transp_2"/>
    <property type="match status" value="1"/>
</dbReference>
<dbReference type="GO" id="GO:0005524">
    <property type="term" value="F:ATP binding"/>
    <property type="evidence" value="ECO:0007669"/>
    <property type="project" value="UniProtKB-KW"/>
</dbReference>
<comment type="subcellular location">
    <subcellularLocation>
        <location evidence="1">Cell membrane</location>
        <topology evidence="1">Multi-pass membrane protein</topology>
    </subcellularLocation>
</comment>
<evidence type="ECO:0000259" key="11">
    <source>
        <dbReference type="PROSITE" id="PS50893"/>
    </source>
</evidence>
<evidence type="ECO:0000256" key="10">
    <source>
        <dbReference type="SAM" id="Phobius"/>
    </source>
</evidence>
<evidence type="ECO:0000256" key="2">
    <source>
        <dbReference type="ARBA" id="ARBA00022448"/>
    </source>
</evidence>
<dbReference type="GO" id="GO:0015658">
    <property type="term" value="F:branched-chain amino acid transmembrane transporter activity"/>
    <property type="evidence" value="ECO:0007669"/>
    <property type="project" value="InterPro"/>
</dbReference>
<dbReference type="PROSITE" id="PS50893">
    <property type="entry name" value="ABC_TRANSPORTER_2"/>
    <property type="match status" value="1"/>
</dbReference>
<dbReference type="CDD" id="cd03219">
    <property type="entry name" value="ABC_Mj1267_LivG_branched"/>
    <property type="match status" value="1"/>
</dbReference>
<dbReference type="SMART" id="SM00382">
    <property type="entry name" value="AAA"/>
    <property type="match status" value="1"/>
</dbReference>
<dbReference type="GO" id="GO:0005886">
    <property type="term" value="C:plasma membrane"/>
    <property type="evidence" value="ECO:0007669"/>
    <property type="project" value="UniProtKB-SubCell"/>
</dbReference>
<gene>
    <name evidence="12" type="primary">btuD_12</name>
    <name evidence="12" type="ORF">LMG28138_03730</name>
</gene>
<dbReference type="Pfam" id="PF00005">
    <property type="entry name" value="ABC_tran"/>
    <property type="match status" value="1"/>
</dbReference>
<dbReference type="AlphaFoldDB" id="A0A6S7BBL0"/>
<feature type="transmembrane region" description="Helical" evidence="10">
    <location>
        <begin position="89"/>
        <end position="111"/>
    </location>
</feature>
<evidence type="ECO:0000256" key="7">
    <source>
        <dbReference type="ARBA" id="ARBA00022840"/>
    </source>
</evidence>
<dbReference type="GO" id="GO:0016887">
    <property type="term" value="F:ATP hydrolysis activity"/>
    <property type="evidence" value="ECO:0007669"/>
    <property type="project" value="InterPro"/>
</dbReference>
<evidence type="ECO:0000256" key="6">
    <source>
        <dbReference type="ARBA" id="ARBA00022741"/>
    </source>
</evidence>
<evidence type="ECO:0000256" key="3">
    <source>
        <dbReference type="ARBA" id="ARBA00022475"/>
    </source>
</evidence>
<evidence type="ECO:0000313" key="12">
    <source>
        <dbReference type="EMBL" id="CAB3794553.1"/>
    </source>
</evidence>
<feature type="transmembrane region" description="Helical" evidence="10">
    <location>
        <begin position="118"/>
        <end position="135"/>
    </location>
</feature>
<feature type="domain" description="ABC transporter" evidence="11">
    <location>
        <begin position="372"/>
        <end position="603"/>
    </location>
</feature>
<dbReference type="PANTHER" id="PTHR45772:SF8">
    <property type="entry name" value="HIGH-AFFINITY BRANCHED-CHAIN AMINO ACID TRANSPORT ATP-BINDING PROTEIN"/>
    <property type="match status" value="1"/>
</dbReference>
<feature type="transmembrane region" description="Helical" evidence="10">
    <location>
        <begin position="304"/>
        <end position="325"/>
    </location>
</feature>
<dbReference type="Gene3D" id="3.40.50.300">
    <property type="entry name" value="P-loop containing nucleotide triphosphate hydrolases"/>
    <property type="match status" value="1"/>
</dbReference>
<keyword evidence="3" id="KW-1003">Cell membrane</keyword>
<protein>
    <submittedName>
        <fullName evidence="12">Vitamin B12 import ATP-binding protein BtuD</fullName>
    </submittedName>
</protein>
<keyword evidence="8 10" id="KW-1133">Transmembrane helix</keyword>
<dbReference type="PANTHER" id="PTHR45772">
    <property type="entry name" value="CONSERVED COMPONENT OF ABC TRANSPORTER FOR NATURAL AMINO ACIDS-RELATED"/>
    <property type="match status" value="1"/>
</dbReference>
<evidence type="ECO:0000256" key="9">
    <source>
        <dbReference type="ARBA" id="ARBA00023136"/>
    </source>
</evidence>
<accession>A0A6S7BBL0</accession>
<evidence type="ECO:0000256" key="1">
    <source>
        <dbReference type="ARBA" id="ARBA00004651"/>
    </source>
</evidence>
<sequence>MTQMLFRPTPIRVTLALAIVLIVGSLWIPDFLQSQASNWIIFGLLGASLVFVWGKAGIFSFGQGAFFGIGGYVYGIASINLVATTNETFSAVVLAVIGAAFAAGLLGYFMFYGKVGDVYVGVVTLASTLVLFTFMSSTASPVYHVGDALLGGYNGMAGVPPLTLGWPGGPSEALTIWQTLAVVIALAALVLCVLYALLSRPFGYIVSALRENEQRTQLLGYDVRLRKLLVFMIGGAVAGLAGALYAAWSMFMSPTVFGLQQAALVVIWVLVGGRASIAGAFCGVVFVEGLSAVLGSGGGNATPIVLGVVLILVVLLLPQGVVPAVQARLKPRTRTRAHAIADDAPEAELSSDTVAETLPPGLPVGRSISGKLSVTGLHKRFGGLRAVNDVSISFAERGVHCLIGPNGAGKSTFFNLLAGRFPPTSGQIMFAGRDMTHAEPHTRARAGMGIKLQIASIFPGLSVHENMWLSAYAKLHSRTEAEARASAITDWLGLGAQRHTLAGELSHGQKQWLEIGMVTATEPSIVLLDEPTAGMTRTETTRTAQLVSALGSHVNVIVVEHDMEFVRQLDVPVTIFHQGSVFASGTLEDLQRDERVLNIYLGRHGAHGA</sequence>
<evidence type="ECO:0000256" key="8">
    <source>
        <dbReference type="ARBA" id="ARBA00022989"/>
    </source>
</evidence>
<keyword evidence="9 10" id="KW-0472">Membrane</keyword>
<feature type="transmembrane region" description="Helical" evidence="10">
    <location>
        <begin position="228"/>
        <end position="248"/>
    </location>
</feature>
<keyword evidence="7 12" id="KW-0067">ATP-binding</keyword>
<dbReference type="InterPro" id="IPR051120">
    <property type="entry name" value="ABC_AA/LPS_Transport"/>
</dbReference>
<dbReference type="SUPFAM" id="SSF52540">
    <property type="entry name" value="P-loop containing nucleoside triphosphate hydrolases"/>
    <property type="match status" value="1"/>
</dbReference>
<feature type="transmembrane region" description="Helical" evidence="10">
    <location>
        <begin position="35"/>
        <end position="53"/>
    </location>
</feature>
<name>A0A6S7BBL0_9BURK</name>
<dbReference type="InterPro" id="IPR043428">
    <property type="entry name" value="LivM-like"/>
</dbReference>
<evidence type="ECO:0000256" key="5">
    <source>
        <dbReference type="ARBA" id="ARBA00022692"/>
    </source>
</evidence>
<dbReference type="InterPro" id="IPR003439">
    <property type="entry name" value="ABC_transporter-like_ATP-bd"/>
</dbReference>
<keyword evidence="4" id="KW-0997">Cell inner membrane</keyword>
<feature type="transmembrane region" description="Helical" evidence="10">
    <location>
        <begin position="176"/>
        <end position="198"/>
    </location>
</feature>
<reference evidence="12 13" key="1">
    <citation type="submission" date="2020-04" db="EMBL/GenBank/DDBJ databases">
        <authorList>
            <person name="De Canck E."/>
        </authorList>
    </citation>
    <scope>NUCLEOTIDE SEQUENCE [LARGE SCALE GENOMIC DNA]</scope>
    <source>
        <strain evidence="12 13">LMG 28138</strain>
    </source>
</reference>
<dbReference type="CDD" id="cd06581">
    <property type="entry name" value="TM_PBP1_LivM_like"/>
    <property type="match status" value="1"/>
</dbReference>
<keyword evidence="6" id="KW-0547">Nucleotide-binding</keyword>
<dbReference type="InterPro" id="IPR001851">
    <property type="entry name" value="ABC_transp_permease"/>
</dbReference>
<organism evidence="12 13">
    <name type="scientific">Pararobbsia alpina</name>
    <dbReference type="NCBI Taxonomy" id="621374"/>
    <lineage>
        <taxon>Bacteria</taxon>
        <taxon>Pseudomonadati</taxon>
        <taxon>Pseudomonadota</taxon>
        <taxon>Betaproteobacteria</taxon>
        <taxon>Burkholderiales</taxon>
        <taxon>Burkholderiaceae</taxon>
        <taxon>Pararobbsia</taxon>
    </lineage>
</organism>
<dbReference type="EMBL" id="CADIKM010000019">
    <property type="protein sequence ID" value="CAB3794553.1"/>
    <property type="molecule type" value="Genomic_DNA"/>
</dbReference>
<keyword evidence="13" id="KW-1185">Reference proteome</keyword>
<evidence type="ECO:0000256" key="4">
    <source>
        <dbReference type="ARBA" id="ARBA00022519"/>
    </source>
</evidence>
<feature type="transmembrane region" description="Helical" evidence="10">
    <location>
        <begin position="12"/>
        <end position="29"/>
    </location>
</feature>
<proteinExistence type="predicted"/>
<evidence type="ECO:0000313" key="13">
    <source>
        <dbReference type="Proteomes" id="UP000494115"/>
    </source>
</evidence>